<feature type="transmembrane region" description="Helical" evidence="8">
    <location>
        <begin position="263"/>
        <end position="283"/>
    </location>
</feature>
<evidence type="ECO:0000256" key="1">
    <source>
        <dbReference type="ARBA" id="ARBA00004651"/>
    </source>
</evidence>
<dbReference type="InterPro" id="IPR000060">
    <property type="entry name" value="BCCT_transptr"/>
</dbReference>
<dbReference type="PANTHER" id="PTHR30047:SF7">
    <property type="entry name" value="HIGH-AFFINITY CHOLINE TRANSPORT PROTEIN"/>
    <property type="match status" value="1"/>
</dbReference>
<organism evidence="9 10">
    <name type="scientific">Allobacillus halotolerans</name>
    <dbReference type="NCBI Taxonomy" id="570278"/>
    <lineage>
        <taxon>Bacteria</taxon>
        <taxon>Bacillati</taxon>
        <taxon>Bacillota</taxon>
        <taxon>Bacilli</taxon>
        <taxon>Bacillales</taxon>
        <taxon>Bacillaceae</taxon>
        <taxon>Allobacillus</taxon>
    </lineage>
</organism>
<evidence type="ECO:0000256" key="2">
    <source>
        <dbReference type="ARBA" id="ARBA00005658"/>
    </source>
</evidence>
<feature type="transmembrane region" description="Helical" evidence="8">
    <location>
        <begin position="472"/>
        <end position="492"/>
    </location>
</feature>
<gene>
    <name evidence="9" type="ORF">KQ486_12985</name>
</gene>
<feature type="transmembrane region" description="Helical" evidence="8">
    <location>
        <begin position="319"/>
        <end position="336"/>
    </location>
</feature>
<evidence type="ECO:0000256" key="7">
    <source>
        <dbReference type="ARBA" id="ARBA00023136"/>
    </source>
</evidence>
<feature type="transmembrane region" description="Helical" evidence="8">
    <location>
        <begin position="50"/>
        <end position="70"/>
    </location>
</feature>
<evidence type="ECO:0000256" key="4">
    <source>
        <dbReference type="ARBA" id="ARBA00022475"/>
    </source>
</evidence>
<feature type="transmembrane region" description="Helical" evidence="8">
    <location>
        <begin position="445"/>
        <end position="466"/>
    </location>
</feature>
<comment type="subcellular location">
    <subcellularLocation>
        <location evidence="1">Cell membrane</location>
        <topology evidence="1">Multi-pass membrane protein</topology>
    </subcellularLocation>
</comment>
<feature type="transmembrane region" description="Helical" evidence="8">
    <location>
        <begin position="230"/>
        <end position="251"/>
    </location>
</feature>
<reference evidence="9 10" key="1">
    <citation type="journal article" date="2011" name="Int. J. Syst. Evol. Microbiol.">
        <title>Allobacillus halotolerans gen. nov., sp. nov. isolated from shrimp paste.</title>
        <authorList>
            <person name="Sheu S.Y."/>
            <person name="Arun A.B."/>
            <person name="Jiang S.R."/>
            <person name="Young C.C."/>
            <person name="Chen W.M."/>
        </authorList>
    </citation>
    <scope>NUCLEOTIDE SEQUENCE [LARGE SCALE GENOMIC DNA]</scope>
    <source>
        <strain evidence="9 10">LMG 24826</strain>
    </source>
</reference>
<keyword evidence="3" id="KW-0813">Transport</keyword>
<protein>
    <submittedName>
        <fullName evidence="9">BCCT family transporter</fullName>
    </submittedName>
</protein>
<keyword evidence="6 8" id="KW-1133">Transmembrane helix</keyword>
<keyword evidence="5 8" id="KW-0812">Transmembrane</keyword>
<comment type="caution">
    <text evidence="9">The sequence shown here is derived from an EMBL/GenBank/DDBJ whole genome shotgun (WGS) entry which is preliminary data.</text>
</comment>
<accession>A0ABS6GS42</accession>
<name>A0ABS6GS42_9BACI</name>
<evidence type="ECO:0000256" key="8">
    <source>
        <dbReference type="SAM" id="Phobius"/>
    </source>
</evidence>
<keyword evidence="7 8" id="KW-0472">Membrane</keyword>
<evidence type="ECO:0000313" key="10">
    <source>
        <dbReference type="Proteomes" id="UP000812672"/>
    </source>
</evidence>
<dbReference type="Proteomes" id="UP000812672">
    <property type="component" value="Unassembled WGS sequence"/>
</dbReference>
<evidence type="ECO:0000256" key="6">
    <source>
        <dbReference type="ARBA" id="ARBA00022989"/>
    </source>
</evidence>
<comment type="similarity">
    <text evidence="2">Belongs to the BCCT transporter (TC 2.A.15) family.</text>
</comment>
<feature type="transmembrane region" description="Helical" evidence="8">
    <location>
        <begin position="90"/>
        <end position="111"/>
    </location>
</feature>
<feature type="transmembrane region" description="Helical" evidence="8">
    <location>
        <begin position="192"/>
        <end position="210"/>
    </location>
</feature>
<evidence type="ECO:0000256" key="5">
    <source>
        <dbReference type="ARBA" id="ARBA00022692"/>
    </source>
</evidence>
<feature type="transmembrane region" description="Helical" evidence="8">
    <location>
        <begin position="141"/>
        <end position="162"/>
    </location>
</feature>
<sequence length="511" mass="56167">MKELFAKMKTQIVFIISAIIIFMLVIWGLIGPKSMESITTTLMDGMTKHLGWFYVAATAFYVGFCIYLGVGPYRKMKLGKKHDEPEYSYFTWIGLLFAAGMGVGLVFWGFAEPLSHYITAPGAATEPETEEAVRHGLLLGVFHWGIQPWAIYAIVALGLAFAKYRKNLPGLVSSAFYPLIGNQIHGWQGKTIDIIAIVATTVGIATSFGLSTMQFGKGLSEVFSLPDNNWMMVGIVVVITVIFLTSALTGLDKGMKYLSVGNLWLSAVVLIAVLLIGPTVFLLEHLLKTIGDYGANIFQYTFNTTPYSSDNQWMGDWTLFYWAWIISWSPFVGTFIARVSKGRTLGEFMLGVLVVPTAVTIVWFVVMGGTGLHMELMGQASFAEEIKNTPEVGLFRVLEQLPMGQILSVLGLILIGIFFITSANSATYVLGVFSESGRLNPGKKVLLTWGLLISGIATVLLLSGGLQGLQAIATITAFPFGIIIIVMIFSIIHSLRQEGREKQKVEEKEDW</sequence>
<dbReference type="EMBL" id="JAHLZF010000026">
    <property type="protein sequence ID" value="MBU6081931.1"/>
    <property type="molecule type" value="Genomic_DNA"/>
</dbReference>
<dbReference type="NCBIfam" id="TIGR00842">
    <property type="entry name" value="bcct"/>
    <property type="match status" value="1"/>
</dbReference>
<keyword evidence="4" id="KW-1003">Cell membrane</keyword>
<dbReference type="RefSeq" id="WP_216687884.1">
    <property type="nucleotide sequence ID" value="NZ_CAUPKR010000032.1"/>
</dbReference>
<feature type="transmembrane region" description="Helical" evidence="8">
    <location>
        <begin position="12"/>
        <end position="30"/>
    </location>
</feature>
<evidence type="ECO:0000256" key="3">
    <source>
        <dbReference type="ARBA" id="ARBA00022448"/>
    </source>
</evidence>
<keyword evidence="10" id="KW-1185">Reference proteome</keyword>
<evidence type="ECO:0000313" key="9">
    <source>
        <dbReference type="EMBL" id="MBU6081931.1"/>
    </source>
</evidence>
<proteinExistence type="inferred from homology"/>
<feature type="transmembrane region" description="Helical" evidence="8">
    <location>
        <begin position="406"/>
        <end position="433"/>
    </location>
</feature>
<feature type="transmembrane region" description="Helical" evidence="8">
    <location>
        <begin position="348"/>
        <end position="366"/>
    </location>
</feature>
<dbReference type="Pfam" id="PF02028">
    <property type="entry name" value="BCCT"/>
    <property type="match status" value="1"/>
</dbReference>
<dbReference type="PANTHER" id="PTHR30047">
    <property type="entry name" value="HIGH-AFFINITY CHOLINE TRANSPORT PROTEIN-RELATED"/>
    <property type="match status" value="1"/>
</dbReference>